<protein>
    <submittedName>
        <fullName evidence="7">Uncharacterized protein</fullName>
    </submittedName>
</protein>
<dbReference type="PANTHER" id="PTHR15830">
    <property type="entry name" value="TELOMERE LENGTH REGULATION PROTEIN TEL2 FAMILY MEMBER"/>
    <property type="match status" value="1"/>
</dbReference>
<reference evidence="7 8" key="2">
    <citation type="submission" date="2016-08" db="EMBL/GenBank/DDBJ databases">
        <title>Pervasive Adenine N6-methylation of Active Genes in Fungi.</title>
        <authorList>
            <consortium name="DOE Joint Genome Institute"/>
            <person name="Mondo S.J."/>
            <person name="Dannebaum R.O."/>
            <person name="Kuo R.C."/>
            <person name="Labutti K."/>
            <person name="Haridas S."/>
            <person name="Kuo A."/>
            <person name="Salamov A."/>
            <person name="Ahrendt S.R."/>
            <person name="Lipzen A."/>
            <person name="Sullivan W."/>
            <person name="Andreopoulos W.B."/>
            <person name="Clum A."/>
            <person name="Lindquist E."/>
            <person name="Daum C."/>
            <person name="Ramamoorthy G.K."/>
            <person name="Gryganskyi A."/>
            <person name="Culley D."/>
            <person name="Magnuson J.K."/>
            <person name="James T.Y."/>
            <person name="O'Malley M.A."/>
            <person name="Stajich J.E."/>
            <person name="Spatafora J.W."/>
            <person name="Visel A."/>
            <person name="Grigoriev I.V."/>
        </authorList>
    </citation>
    <scope>NUCLEOTIDE SEQUENCE [LARGE SCALE GENOMIC DNA]</scope>
    <source>
        <strain evidence="7 8">S4</strain>
    </source>
</reference>
<reference evidence="7 8" key="1">
    <citation type="submission" date="2016-08" db="EMBL/GenBank/DDBJ databases">
        <title>A Parts List for Fungal Cellulosomes Revealed by Comparative Genomics.</title>
        <authorList>
            <consortium name="DOE Joint Genome Institute"/>
            <person name="Haitjema C.H."/>
            <person name="Gilmore S.P."/>
            <person name="Henske J.K."/>
            <person name="Solomon K.V."/>
            <person name="De Groot R."/>
            <person name="Kuo A."/>
            <person name="Mondo S.J."/>
            <person name="Salamov A.A."/>
            <person name="Labutti K."/>
            <person name="Zhao Z."/>
            <person name="Chiniquy J."/>
            <person name="Barry K."/>
            <person name="Brewer H.M."/>
            <person name="Purvine S.O."/>
            <person name="Wright A.T."/>
            <person name="Boxma B."/>
            <person name="Van Alen T."/>
            <person name="Hackstein J.H."/>
            <person name="Baker S.E."/>
            <person name="Grigoriev I.V."/>
            <person name="O'Malley M.A."/>
        </authorList>
    </citation>
    <scope>NUCLEOTIDE SEQUENCE [LARGE SCALE GENOMIC DNA]</scope>
    <source>
        <strain evidence="7 8">S4</strain>
    </source>
</reference>
<dbReference type="GO" id="GO:0042162">
    <property type="term" value="F:telomeric DNA binding"/>
    <property type="evidence" value="ECO:0007669"/>
    <property type="project" value="TreeGrafter"/>
</dbReference>
<keyword evidence="8" id="KW-1185">Reference proteome</keyword>
<organism evidence="7 8">
    <name type="scientific">Anaeromyces robustus</name>
    <dbReference type="NCBI Taxonomy" id="1754192"/>
    <lineage>
        <taxon>Eukaryota</taxon>
        <taxon>Fungi</taxon>
        <taxon>Fungi incertae sedis</taxon>
        <taxon>Chytridiomycota</taxon>
        <taxon>Chytridiomycota incertae sedis</taxon>
        <taxon>Neocallimastigomycetes</taxon>
        <taxon>Neocallimastigales</taxon>
        <taxon>Neocallimastigaceae</taxon>
        <taxon>Anaeromyces</taxon>
    </lineage>
</organism>
<dbReference type="Pfam" id="PF25320">
    <property type="entry name" value="TELO2_ARM"/>
    <property type="match status" value="1"/>
</dbReference>
<comment type="caution">
    <text evidence="7">The sequence shown here is derived from an EMBL/GenBank/DDBJ whole genome shotgun (WGS) entry which is preliminary data.</text>
</comment>
<evidence type="ECO:0000259" key="6">
    <source>
        <dbReference type="Pfam" id="PF25320"/>
    </source>
</evidence>
<comment type="similarity">
    <text evidence="2">Belongs to the TEL2 family.</text>
</comment>
<evidence type="ECO:0000256" key="2">
    <source>
        <dbReference type="ARBA" id="ARBA00006133"/>
    </source>
</evidence>
<proteinExistence type="inferred from homology"/>
<dbReference type="Proteomes" id="UP000193944">
    <property type="component" value="Unassembled WGS sequence"/>
</dbReference>
<accession>A0A1Y1WZ56</accession>
<dbReference type="GO" id="GO:0005829">
    <property type="term" value="C:cytosol"/>
    <property type="evidence" value="ECO:0007669"/>
    <property type="project" value="TreeGrafter"/>
</dbReference>
<dbReference type="PANTHER" id="PTHR15830:SF10">
    <property type="entry name" value="TELOMERE LENGTH REGULATION PROTEIN TEL2 HOMOLOG"/>
    <property type="match status" value="1"/>
</dbReference>
<dbReference type="STRING" id="1754192.A0A1Y1WZ56"/>
<dbReference type="InterPro" id="IPR019337">
    <property type="entry name" value="Telomere_length_regulation_dom"/>
</dbReference>
<feature type="compositionally biased region" description="Acidic residues" evidence="4">
    <location>
        <begin position="517"/>
        <end position="535"/>
    </location>
</feature>
<dbReference type="GO" id="GO:0051879">
    <property type="term" value="F:Hsp90 protein binding"/>
    <property type="evidence" value="ECO:0007669"/>
    <property type="project" value="TreeGrafter"/>
</dbReference>
<dbReference type="InterPro" id="IPR057348">
    <property type="entry name" value="TELO2_ARM"/>
</dbReference>
<evidence type="ECO:0000256" key="3">
    <source>
        <dbReference type="ARBA" id="ARBA00022490"/>
    </source>
</evidence>
<dbReference type="InterPro" id="IPR038528">
    <property type="entry name" value="TEL2_C_sf"/>
</dbReference>
<feature type="compositionally biased region" description="Acidic residues" evidence="4">
    <location>
        <begin position="493"/>
        <end position="508"/>
    </location>
</feature>
<dbReference type="OrthoDB" id="10258062at2759"/>
<feature type="compositionally biased region" description="Acidic residues" evidence="4">
    <location>
        <begin position="544"/>
        <end position="553"/>
    </location>
</feature>
<dbReference type="InterPro" id="IPR051970">
    <property type="entry name" value="TEL2_Regulation"/>
</dbReference>
<evidence type="ECO:0000313" key="8">
    <source>
        <dbReference type="Proteomes" id="UP000193944"/>
    </source>
</evidence>
<evidence type="ECO:0000256" key="4">
    <source>
        <dbReference type="SAM" id="MobiDB-lite"/>
    </source>
</evidence>
<evidence type="ECO:0000256" key="1">
    <source>
        <dbReference type="ARBA" id="ARBA00004496"/>
    </source>
</evidence>
<sequence>MVESHILKNIRQKLSKSFKVIEYDIQYPKNNDIEIVKNALKEPYTFFIEKTNLSSNLSISKYFNSIIQNEYSIAKKEFISSYYQHFLEFIIEHVCVNWYPCFSQEEKKQLFENYFIPEKNVEYYEYLIHYSFYIISRYISLKEHNYIMQIMTKFLEKFLKRNTVNDFLSIRKEFDDSIWTQYVQLVSFLPDRMVSVYKLETDSFFMEKNFFKKIGIEISHSLNLIAENSKDSIENYKIQRLIILISKLFRLGKTDAIVEPLYNDMRKRIKNLSYRKVIGDLIKGLNMNELEKLFNYIMKQFQQSKSNENLLKNSLFLYDLSKDIISTCSSLQFLLGTKFLVRVNYNVEVLKILIYFFYKLDYDKFSSISLISILQNFINTWLDSYFMNNASKLQHQNITYGILICLSYLEHDDFSQTDIEIKFLKGVGKYLESTRYDIRTYGMVIAESMSEKLHKTDKKLDFELTETDEIKFLRSLVKNNLENYANEHRELVGDELEENNEEKEDNEDTNTINNDDYNQDQDVSSEDEDPDEVVSDLDITYDNSSDEESDDDDLEPYYMEEEEEITSAQELKNKIKPPLYITDCISGLIADEEPNKIEISLNTAPELIKSCGLNDIKEFGIRLCSILLNMSNNYELDNFEENRQEALNNLLIKNPTLIAPFICEQFYQKNYNLSQKFIMLNTLSTAANTLSSFLDNSKKNEKDEETIEIDNIIDRFNDINENQNINKDESIKKEDLSPIKIIAKRIEQHTRRFSRKSLIKKKVIRENKFLNYAKYFFFPLIGKFDCTSEIFTALNRSEQSLLLERLILTLGIITYCSMNSLDCRRMCRELWNFCWSYRFYETKSQRCNVRNSILFGYSVIFNSLSEELIMDEFGGNSFFGLGELEELYEWIMKLLEENKIESKDVKFSTDILYHLKSITEKKEQQLFN</sequence>
<evidence type="ECO:0000313" key="7">
    <source>
        <dbReference type="EMBL" id="ORX78783.1"/>
    </source>
</evidence>
<evidence type="ECO:0000259" key="5">
    <source>
        <dbReference type="Pfam" id="PF10193"/>
    </source>
</evidence>
<name>A0A1Y1WZ56_9FUNG</name>
<dbReference type="Gene3D" id="1.25.40.720">
    <property type="entry name" value="Telomere length regulation protein 2, C-terminal domain"/>
    <property type="match status" value="2"/>
</dbReference>
<feature type="domain" description="TELO2 ARM repeat" evidence="6">
    <location>
        <begin position="289"/>
        <end position="454"/>
    </location>
</feature>
<dbReference type="GO" id="GO:0051083">
    <property type="term" value="P:'de novo' cotranslational protein folding"/>
    <property type="evidence" value="ECO:0007669"/>
    <property type="project" value="TreeGrafter"/>
</dbReference>
<dbReference type="Pfam" id="PF10193">
    <property type="entry name" value="Telomere_reg-2"/>
    <property type="match status" value="1"/>
</dbReference>
<comment type="subcellular location">
    <subcellularLocation>
        <location evidence="1">Cytoplasm</location>
    </subcellularLocation>
</comment>
<keyword evidence="3" id="KW-0963">Cytoplasm</keyword>
<feature type="region of interest" description="Disordered" evidence="4">
    <location>
        <begin position="489"/>
        <end position="553"/>
    </location>
</feature>
<gene>
    <name evidence="7" type="ORF">BCR32DRAFT_294837</name>
</gene>
<feature type="domain" description="Telomere length regulation protein conserved" evidence="5">
    <location>
        <begin position="578"/>
        <end position="687"/>
    </location>
</feature>
<dbReference type="EMBL" id="MCFG01000198">
    <property type="protein sequence ID" value="ORX78783.1"/>
    <property type="molecule type" value="Genomic_DNA"/>
</dbReference>
<dbReference type="AlphaFoldDB" id="A0A1Y1WZ56"/>